<dbReference type="InterPro" id="IPR042161">
    <property type="entry name" value="TTC34"/>
</dbReference>
<dbReference type="InterPro" id="IPR011990">
    <property type="entry name" value="TPR-like_helical_dom_sf"/>
</dbReference>
<protein>
    <submittedName>
        <fullName evidence="1">Tetratricopeptide repeat domain 34</fullName>
    </submittedName>
</protein>
<reference evidence="1" key="1">
    <citation type="submission" date="2019-05" db="EMBL/GenBank/DDBJ databases">
        <authorList>
            <person name="Zhang S."/>
            <person name="Liu J."/>
        </authorList>
    </citation>
    <scope>NUCLEOTIDE SEQUENCE [LARGE SCALE GENOMIC DNA]</scope>
</reference>
<sequence length="575" mass="61856">MGFSRQEYWSGVPLLSWGPSIPGSSCVPVGAQAHSQEGPGVIPSLATLLMELDTEDEVSRLLAADALYRLGRLDDAHKALLAALSRRPQAAPVLARLALLQLRRGFSYDANQLVKKVVQSGDTACLQSTLAVFCHEDRQLLWGHCHARALAILRARPGGAEGGAHTREAIAYLSLAIFASGKSLPATESLLARARCYGFLGQKKTAMFDFTSVLRTEPGNAQALCGRALLHLALDKQKEAVDDILSALRLSPKTAVPEIRSLKPEAQALITQSLSSRCRALLSQLPDTGARLSDKDAQNLLAAGKALIEIDARQPLWHMLLADALAAVGSFEEAGAHLQKVLHPTPPSEAARARRGLLRLKKGDVVAAAQDLQCLAEMDAQDLGFLLCLLEASERQSLTQAAVQEADTLLNLGQPRQALGYCSLAVLAGGSSTCHLRRRATCLAELREFSRALGDLDHVLREGSRDSDLQTQVEDFCSRGRLLLGLGDEAGAAGAFAQALHLAPTQAQSSLWERPGRAPASHILLCQARCCLVEQRYSEAWTVAEAGLLLDPEHSGLKRLKARIRREASSGCRLH</sequence>
<reference evidence="1" key="2">
    <citation type="submission" date="2025-08" db="UniProtKB">
        <authorList>
            <consortium name="Ensembl"/>
        </authorList>
    </citation>
    <scope>IDENTIFICATION</scope>
</reference>
<dbReference type="Proteomes" id="UP000694520">
    <property type="component" value="Chromosome 14"/>
</dbReference>
<dbReference type="GeneTree" id="ENSGT00390000003047"/>
<dbReference type="SMART" id="SM00028">
    <property type="entry name" value="TPR"/>
    <property type="match status" value="7"/>
</dbReference>
<name>A0A8B9YFC4_BOSMU</name>
<dbReference type="InterPro" id="IPR019734">
    <property type="entry name" value="TPR_rpt"/>
</dbReference>
<organism evidence="1 2">
    <name type="scientific">Bos mutus grunniens</name>
    <name type="common">Wild yak</name>
    <name type="synonym">Bos grunniens</name>
    <dbReference type="NCBI Taxonomy" id="30521"/>
    <lineage>
        <taxon>Eukaryota</taxon>
        <taxon>Metazoa</taxon>
        <taxon>Chordata</taxon>
        <taxon>Craniata</taxon>
        <taxon>Vertebrata</taxon>
        <taxon>Euteleostomi</taxon>
        <taxon>Mammalia</taxon>
        <taxon>Eutheria</taxon>
        <taxon>Laurasiatheria</taxon>
        <taxon>Artiodactyla</taxon>
        <taxon>Ruminantia</taxon>
        <taxon>Pecora</taxon>
        <taxon>Bovidae</taxon>
        <taxon>Bovinae</taxon>
        <taxon>Bos</taxon>
    </lineage>
</organism>
<dbReference type="AlphaFoldDB" id="A0A8B9YFC4"/>
<evidence type="ECO:0000313" key="2">
    <source>
        <dbReference type="Proteomes" id="UP000694520"/>
    </source>
</evidence>
<accession>A0A8B9YFC4</accession>
<dbReference type="Pfam" id="PF13432">
    <property type="entry name" value="TPR_16"/>
    <property type="match status" value="1"/>
</dbReference>
<dbReference type="PANTHER" id="PTHR44874:SF1">
    <property type="entry name" value="TETRATRICOPEPTIDE REPEAT PROTEIN 34"/>
    <property type="match status" value="1"/>
</dbReference>
<dbReference type="Ensembl" id="ENSBGRT00000041446.1">
    <property type="protein sequence ID" value="ENSBGRP00000035840.1"/>
    <property type="gene ID" value="ENSBGRG00000022379.1"/>
</dbReference>
<dbReference type="Gene3D" id="1.25.40.10">
    <property type="entry name" value="Tetratricopeptide repeat domain"/>
    <property type="match status" value="3"/>
</dbReference>
<proteinExistence type="predicted"/>
<reference evidence="1" key="3">
    <citation type="submission" date="2025-09" db="UniProtKB">
        <authorList>
            <consortium name="Ensembl"/>
        </authorList>
    </citation>
    <scope>IDENTIFICATION</scope>
</reference>
<keyword evidence="2" id="KW-1185">Reference proteome</keyword>
<evidence type="ECO:0000313" key="1">
    <source>
        <dbReference type="Ensembl" id="ENSBGRP00000035840.1"/>
    </source>
</evidence>
<dbReference type="PANTHER" id="PTHR44874">
    <property type="entry name" value="TETRATRICOPEPTIDE REPEAT PROTEIN 34"/>
    <property type="match status" value="1"/>
</dbReference>
<dbReference type="SUPFAM" id="SSF48452">
    <property type="entry name" value="TPR-like"/>
    <property type="match status" value="2"/>
</dbReference>